<gene>
    <name evidence="1" type="ORF">PC110_g18394</name>
</gene>
<evidence type="ECO:0000313" key="1">
    <source>
        <dbReference type="EMBL" id="RAW25190.1"/>
    </source>
</evidence>
<accession>A0A329RLI5</accession>
<reference evidence="1 2" key="1">
    <citation type="submission" date="2018-01" db="EMBL/GenBank/DDBJ databases">
        <title>Draft genome of the strawberry crown rot pathogen Phytophthora cactorum.</title>
        <authorList>
            <person name="Armitage A.D."/>
            <person name="Lysoe E."/>
            <person name="Nellist C.F."/>
            <person name="Harrison R.J."/>
            <person name="Brurberg M.B."/>
        </authorList>
    </citation>
    <scope>NUCLEOTIDE SEQUENCE [LARGE SCALE GENOMIC DNA]</scope>
    <source>
        <strain evidence="1 2">10300</strain>
    </source>
</reference>
<comment type="caution">
    <text evidence="1">The sequence shown here is derived from an EMBL/GenBank/DDBJ whole genome shotgun (WGS) entry which is preliminary data.</text>
</comment>
<evidence type="ECO:0000313" key="2">
    <source>
        <dbReference type="Proteomes" id="UP000251314"/>
    </source>
</evidence>
<dbReference type="AlphaFoldDB" id="A0A329RLI5"/>
<sequence length="183" mass="20480">MAVDMPDAGALLQDQNQNDAIMTVETVEEYVPHGHAHRHITSVFKKLREQDSVCVKIQAEKRTLAEVQLLLDACADKYPIMADYLSPSGDIVHSPLFESAIVKLQNELLHPLTSGAQWKAPLSLHQHRKLTQQRRPTSSHPLCGSPRQCVLQAMWMRSKTPYFSALPQQPTHARDASLDSSLP</sequence>
<dbReference type="PANTHER" id="PTHR40866:SF1">
    <property type="entry name" value="BED-TYPE DOMAIN-CONTAINING PROTEIN"/>
    <property type="match status" value="1"/>
</dbReference>
<dbReference type="EMBL" id="MJFZ01000782">
    <property type="protein sequence ID" value="RAW25190.1"/>
    <property type="molecule type" value="Genomic_DNA"/>
</dbReference>
<dbReference type="OrthoDB" id="10274904at2759"/>
<dbReference type="Proteomes" id="UP000251314">
    <property type="component" value="Unassembled WGS sequence"/>
</dbReference>
<dbReference type="VEuPathDB" id="FungiDB:PC110_g18394"/>
<keyword evidence="2" id="KW-1185">Reference proteome</keyword>
<protein>
    <submittedName>
        <fullName evidence="1">Uncharacterized protein</fullName>
    </submittedName>
</protein>
<name>A0A329RLI5_9STRA</name>
<proteinExistence type="predicted"/>
<dbReference type="PANTHER" id="PTHR40866">
    <property type="entry name" value="BED-TYPE DOMAIN-CONTAINING PROTEIN"/>
    <property type="match status" value="1"/>
</dbReference>
<organism evidence="1 2">
    <name type="scientific">Phytophthora cactorum</name>
    <dbReference type="NCBI Taxonomy" id="29920"/>
    <lineage>
        <taxon>Eukaryota</taxon>
        <taxon>Sar</taxon>
        <taxon>Stramenopiles</taxon>
        <taxon>Oomycota</taxon>
        <taxon>Peronosporomycetes</taxon>
        <taxon>Peronosporales</taxon>
        <taxon>Peronosporaceae</taxon>
        <taxon>Phytophthora</taxon>
    </lineage>
</organism>